<gene>
    <name evidence="1" type="ORF">MRB53_013338</name>
</gene>
<sequence length="201" mass="22774">MEQEGEGEGAPNVAARHINKRALKNKALSISFNDKDLRDYVTGFHKRKKKRRKEAQRQLQEKDRLKRIEARKKRKLEKELALYGGALPVENPSGTISGPEERASDHEEDDGLEPNPSVSGTKIYDTGDTTIMVTTSEISREDDDLKATNVFPMLSGLEKRQHSLPVKKKPFKRVVKQKSQKKPKKSTSQKKGGNKKGRNNR</sequence>
<evidence type="ECO:0000313" key="2">
    <source>
        <dbReference type="Proteomes" id="UP001234297"/>
    </source>
</evidence>
<proteinExistence type="predicted"/>
<name>A0ACC2K846_PERAE</name>
<dbReference type="Proteomes" id="UP001234297">
    <property type="component" value="Chromosome 4"/>
</dbReference>
<reference evidence="1 2" key="1">
    <citation type="journal article" date="2022" name="Hortic Res">
        <title>A haplotype resolved chromosomal level avocado genome allows analysis of novel avocado genes.</title>
        <authorList>
            <person name="Nath O."/>
            <person name="Fletcher S.J."/>
            <person name="Hayward A."/>
            <person name="Shaw L.M."/>
            <person name="Masouleh A.K."/>
            <person name="Furtado A."/>
            <person name="Henry R.J."/>
            <person name="Mitter N."/>
        </authorList>
    </citation>
    <scope>NUCLEOTIDE SEQUENCE [LARGE SCALE GENOMIC DNA]</scope>
    <source>
        <strain evidence="2">cv. Hass</strain>
    </source>
</reference>
<evidence type="ECO:0000313" key="1">
    <source>
        <dbReference type="EMBL" id="KAJ8617152.1"/>
    </source>
</evidence>
<accession>A0ACC2K846</accession>
<protein>
    <submittedName>
        <fullName evidence="1">Uncharacterized protein</fullName>
    </submittedName>
</protein>
<comment type="caution">
    <text evidence="1">The sequence shown here is derived from an EMBL/GenBank/DDBJ whole genome shotgun (WGS) entry which is preliminary data.</text>
</comment>
<keyword evidence="2" id="KW-1185">Reference proteome</keyword>
<organism evidence="1 2">
    <name type="scientific">Persea americana</name>
    <name type="common">Avocado</name>
    <dbReference type="NCBI Taxonomy" id="3435"/>
    <lineage>
        <taxon>Eukaryota</taxon>
        <taxon>Viridiplantae</taxon>
        <taxon>Streptophyta</taxon>
        <taxon>Embryophyta</taxon>
        <taxon>Tracheophyta</taxon>
        <taxon>Spermatophyta</taxon>
        <taxon>Magnoliopsida</taxon>
        <taxon>Magnoliidae</taxon>
        <taxon>Laurales</taxon>
        <taxon>Lauraceae</taxon>
        <taxon>Persea</taxon>
    </lineage>
</organism>
<dbReference type="EMBL" id="CM056812">
    <property type="protein sequence ID" value="KAJ8617152.1"/>
    <property type="molecule type" value="Genomic_DNA"/>
</dbReference>